<dbReference type="AlphaFoldDB" id="A0A0B2V8X4"/>
<name>A0A0B2V8X4_TOXCA</name>
<dbReference type="Pfam" id="PF12739">
    <property type="entry name" value="TRAPPC-Trs85"/>
    <property type="match status" value="1"/>
</dbReference>
<evidence type="ECO:0000313" key="3">
    <source>
        <dbReference type="Proteomes" id="UP000031036"/>
    </source>
</evidence>
<protein>
    <submittedName>
        <fullName evidence="2">Trafficking protein particle complex subunit 8</fullName>
    </submittedName>
</protein>
<gene>
    <name evidence="2" type="primary">TRAPPC8</name>
    <name evidence="2" type="ORF">Tcan_18356</name>
</gene>
<keyword evidence="3" id="KW-1185">Reference proteome</keyword>
<evidence type="ECO:0000313" key="2">
    <source>
        <dbReference type="EMBL" id="KHN77932.1"/>
    </source>
</evidence>
<sequence>MLEELVRRHFGPLIAVLTSDAVENLTARNGLTFAELLTPFLTVQCNIRDPSGACVSSRLVLDMRDLRRDGFLLSLTVLPSVLHEAVSAVASTSDTDLATAAFTDSLLEWAEPAEHELLRTYLACMFAVSTDDPDPVGELARLVQIQHTQQHGGATLETIGPAHCVPPKWMLPNILKYYVLVDDASLADETRANEVFSSMCTTYGDQNCHLLRINSGLAADLPDPWQSCLEVKYRGLESGLELARRNLLSKAAAYTDVVNTTVNTVEASVPMAVKDIAVANSNDVRQVSSRYVGCGRYLDAGDRERITSFVEEMTHNALVPFAERQMRTLNEQITARRGISKSLTTGVRKWFGAATQPPSANSIVTYSQESSEMQTRRLADMCFIFGLYSFAHQLYQSIKKEFALDQAWLYYAGALEMAAVTSYLSNPHIGAKHYPQHYMENALNYYMNTSMRPILAVRAALSSAVILNALELNIEAATQLLRLANLESDLFSGVLQERASVMFGKAGMHRKMAFHYILAGHRFYKAGQNALCIECYKRALPQYADKQWQYAEDHILYKLANECGDAKNALEWCSRLIRCPSGQHAEQQMQFLKLYAALLKANALSSNATPFVHIPIVNSQNIRVIYGERPVEPYAILISDDASQGSGHAVKWKDLELAAFHAVAGPSAAFRPTPLVSDATTDNSKVRSTPPFEPLRVQLELRNPLDVPLTLRSLRLGVKGDPASVELSTVDEMILVAESEWNQLELYVIPGEETTDLHITSLVFELVVDDTCVACQIPLSVRGPRLNMTKKQLIVCRLRIALRAPASEVNGYGISLLFFYRGTNGMVREQRHLISIDTRPLLETSVRLLDASIGMCVLRAHNLISTRDSVLAKVELLRVRSVVSGKTIMSSAGDMTNCLTTWPIVYLRPVRNRNVQLECDQVDNYCFLACGDKVAGSSNELWLSDPISDLPEWPTLPLFCAPDVSYLPRESPSNAADRGLPLSLSFGVVWKANVVNTDGTLANVFGENFTGNPYPAGYSIPGCIDFTFLPSNREHPVNTMGTFSTCDVNLDEILDESRALVCTVTAHPPVISHDFSIRRFCAIPVRVTVMNCDRRHRSCELLLRFSVPDQIAANHLEATRERQTSASMTSLPLMQSAAVSSATMRQPLMVADRTVCRAKLPYGEKHVFSIRLSVACASVYEVDCFEANAKFEGDERELSLTLPTAYATVIDKRVM</sequence>
<dbReference type="OMA" id="GVRKWFG"/>
<feature type="domain" description="TPPC8 first Ig-like" evidence="1">
    <location>
        <begin position="648"/>
        <end position="792"/>
    </location>
</feature>
<evidence type="ECO:0000259" key="1">
    <source>
        <dbReference type="Pfam" id="PF24545"/>
    </source>
</evidence>
<dbReference type="InterPro" id="IPR058541">
    <property type="entry name" value="Ig_TPPC8_1st"/>
</dbReference>
<proteinExistence type="predicted"/>
<dbReference type="GO" id="GO:1990072">
    <property type="term" value="C:TRAPPIII protein complex"/>
    <property type="evidence" value="ECO:0007669"/>
    <property type="project" value="TreeGrafter"/>
</dbReference>
<dbReference type="OrthoDB" id="203724at2759"/>
<reference evidence="2 3" key="1">
    <citation type="submission" date="2014-11" db="EMBL/GenBank/DDBJ databases">
        <title>Genetic blueprint of the zoonotic pathogen Toxocara canis.</title>
        <authorList>
            <person name="Zhu X.-Q."/>
            <person name="Korhonen P.K."/>
            <person name="Cai H."/>
            <person name="Young N.D."/>
            <person name="Nejsum P."/>
            <person name="von Samson-Himmelstjerna G."/>
            <person name="Boag P.R."/>
            <person name="Tan P."/>
            <person name="Li Q."/>
            <person name="Min J."/>
            <person name="Yang Y."/>
            <person name="Wang X."/>
            <person name="Fang X."/>
            <person name="Hall R.S."/>
            <person name="Hofmann A."/>
            <person name="Sternberg P.W."/>
            <person name="Jex A.R."/>
            <person name="Gasser R.B."/>
        </authorList>
    </citation>
    <scope>NUCLEOTIDE SEQUENCE [LARGE SCALE GENOMIC DNA]</scope>
    <source>
        <strain evidence="2">PN_DK_2014</strain>
    </source>
</reference>
<dbReference type="InterPro" id="IPR024420">
    <property type="entry name" value="TRAPP_III_complex_Trs85"/>
</dbReference>
<dbReference type="Pfam" id="PF24545">
    <property type="entry name" value="Ig_TPPC8_1st"/>
    <property type="match status" value="1"/>
</dbReference>
<dbReference type="EMBL" id="JPKZ01002211">
    <property type="protein sequence ID" value="KHN77932.1"/>
    <property type="molecule type" value="Genomic_DNA"/>
</dbReference>
<dbReference type="Proteomes" id="UP000031036">
    <property type="component" value="Unassembled WGS sequence"/>
</dbReference>
<dbReference type="STRING" id="6265.A0A0B2V8X4"/>
<comment type="caution">
    <text evidence="2">The sequence shown here is derived from an EMBL/GenBank/DDBJ whole genome shotgun (WGS) entry which is preliminary data.</text>
</comment>
<accession>A0A0B2V8X4</accession>
<dbReference type="PANTHER" id="PTHR12975:SF6">
    <property type="entry name" value="TRAFFICKING PROTEIN PARTICLE COMPLEX SUBUNIT 8"/>
    <property type="match status" value="1"/>
</dbReference>
<organism evidence="2 3">
    <name type="scientific">Toxocara canis</name>
    <name type="common">Canine roundworm</name>
    <dbReference type="NCBI Taxonomy" id="6265"/>
    <lineage>
        <taxon>Eukaryota</taxon>
        <taxon>Metazoa</taxon>
        <taxon>Ecdysozoa</taxon>
        <taxon>Nematoda</taxon>
        <taxon>Chromadorea</taxon>
        <taxon>Rhabditida</taxon>
        <taxon>Spirurina</taxon>
        <taxon>Ascaridomorpha</taxon>
        <taxon>Ascaridoidea</taxon>
        <taxon>Toxocaridae</taxon>
        <taxon>Toxocara</taxon>
    </lineage>
</organism>
<dbReference type="PANTHER" id="PTHR12975">
    <property type="entry name" value="TRANSPORT PROTEIN TRAPP"/>
    <property type="match status" value="1"/>
</dbReference>